<dbReference type="Proteomes" id="UP001627154">
    <property type="component" value="Unassembled WGS sequence"/>
</dbReference>
<comment type="caution">
    <text evidence="2">The sequence shown here is derived from an EMBL/GenBank/DDBJ whole genome shotgun (WGS) entry which is preliminary data.</text>
</comment>
<evidence type="ECO:0000313" key="2">
    <source>
        <dbReference type="EMBL" id="KAL3402435.1"/>
    </source>
</evidence>
<keyword evidence="3" id="KW-1185">Reference proteome</keyword>
<evidence type="ECO:0000313" key="3">
    <source>
        <dbReference type="Proteomes" id="UP001627154"/>
    </source>
</evidence>
<dbReference type="AlphaFoldDB" id="A0ABD2XBC9"/>
<keyword evidence="1" id="KW-0472">Membrane</keyword>
<name>A0ABD2XBC9_9HYME</name>
<dbReference type="EMBL" id="JBJJXI010000034">
    <property type="protein sequence ID" value="KAL3402435.1"/>
    <property type="molecule type" value="Genomic_DNA"/>
</dbReference>
<sequence length="132" mass="14642">MIMTQMMLKHEPGWTLECNGKKSYLRRDHATTEDDGLNLLPRKSQKVCFRCDVEVREYERDEPEDYHRLDSYYNYDHSNEDVAAAGGVETEDNNGGGTADCGSGSASPLAMCASCLAALCVTVILPWLLMSG</sequence>
<proteinExistence type="predicted"/>
<reference evidence="2 3" key="1">
    <citation type="journal article" date="2024" name="bioRxiv">
        <title>A reference genome for Trichogramma kaykai: A tiny desert-dwelling parasitoid wasp with competing sex-ratio distorters.</title>
        <authorList>
            <person name="Culotta J."/>
            <person name="Lindsey A.R."/>
        </authorList>
    </citation>
    <scope>NUCLEOTIDE SEQUENCE [LARGE SCALE GENOMIC DNA]</scope>
    <source>
        <strain evidence="2 3">KSX58</strain>
    </source>
</reference>
<organism evidence="2 3">
    <name type="scientific">Trichogramma kaykai</name>
    <dbReference type="NCBI Taxonomy" id="54128"/>
    <lineage>
        <taxon>Eukaryota</taxon>
        <taxon>Metazoa</taxon>
        <taxon>Ecdysozoa</taxon>
        <taxon>Arthropoda</taxon>
        <taxon>Hexapoda</taxon>
        <taxon>Insecta</taxon>
        <taxon>Pterygota</taxon>
        <taxon>Neoptera</taxon>
        <taxon>Endopterygota</taxon>
        <taxon>Hymenoptera</taxon>
        <taxon>Apocrita</taxon>
        <taxon>Proctotrupomorpha</taxon>
        <taxon>Chalcidoidea</taxon>
        <taxon>Trichogrammatidae</taxon>
        <taxon>Trichogramma</taxon>
    </lineage>
</organism>
<keyword evidence="1" id="KW-0812">Transmembrane</keyword>
<evidence type="ECO:0000256" key="1">
    <source>
        <dbReference type="SAM" id="Phobius"/>
    </source>
</evidence>
<protein>
    <submittedName>
        <fullName evidence="2">Uncharacterized protein</fullName>
    </submittedName>
</protein>
<gene>
    <name evidence="2" type="ORF">TKK_004395</name>
</gene>
<feature type="transmembrane region" description="Helical" evidence="1">
    <location>
        <begin position="109"/>
        <end position="129"/>
    </location>
</feature>
<accession>A0ABD2XBC9</accession>
<keyword evidence="1" id="KW-1133">Transmembrane helix</keyword>